<protein>
    <submittedName>
        <fullName evidence="1">Uncharacterized protein</fullName>
    </submittedName>
</protein>
<proteinExistence type="predicted"/>
<dbReference type="AlphaFoldDB" id="A0A8J3LHA2"/>
<keyword evidence="2" id="KW-1185">Reference proteome</keyword>
<sequence length="82" mass="9202">MNDIHFWVRDLSRYTPAHVVARWHRKQAALMCGNEPTRGGHVITRTQAIQQQVHVCIGCARVLGGKHADVETLYTSHLGGSR</sequence>
<reference evidence="1" key="1">
    <citation type="submission" date="2021-01" db="EMBL/GenBank/DDBJ databases">
        <title>Whole genome shotgun sequence of Catellatospora methionotrophica NBRC 14553.</title>
        <authorList>
            <person name="Komaki H."/>
            <person name="Tamura T."/>
        </authorList>
    </citation>
    <scope>NUCLEOTIDE SEQUENCE</scope>
    <source>
        <strain evidence="1">NBRC 14553</strain>
    </source>
</reference>
<name>A0A8J3LHA2_9ACTN</name>
<comment type="caution">
    <text evidence="1">The sequence shown here is derived from an EMBL/GenBank/DDBJ whole genome shotgun (WGS) entry which is preliminary data.</text>
</comment>
<organism evidence="1 2">
    <name type="scientific">Catellatospora methionotrophica</name>
    <dbReference type="NCBI Taxonomy" id="121620"/>
    <lineage>
        <taxon>Bacteria</taxon>
        <taxon>Bacillati</taxon>
        <taxon>Actinomycetota</taxon>
        <taxon>Actinomycetes</taxon>
        <taxon>Micromonosporales</taxon>
        <taxon>Micromonosporaceae</taxon>
        <taxon>Catellatospora</taxon>
    </lineage>
</organism>
<dbReference type="RefSeq" id="WP_166379938.1">
    <property type="nucleotide sequence ID" value="NZ_BAAATT010000005.1"/>
</dbReference>
<dbReference type="EMBL" id="BONJ01000020">
    <property type="protein sequence ID" value="GIG15534.1"/>
    <property type="molecule type" value="Genomic_DNA"/>
</dbReference>
<accession>A0A8J3LHA2</accession>
<evidence type="ECO:0000313" key="1">
    <source>
        <dbReference type="EMBL" id="GIG15534.1"/>
    </source>
</evidence>
<evidence type="ECO:0000313" key="2">
    <source>
        <dbReference type="Proteomes" id="UP000660339"/>
    </source>
</evidence>
<dbReference type="Proteomes" id="UP000660339">
    <property type="component" value="Unassembled WGS sequence"/>
</dbReference>
<gene>
    <name evidence="1" type="ORF">Cme02nite_38660</name>
</gene>